<evidence type="ECO:0000259" key="7">
    <source>
        <dbReference type="PROSITE" id="PS51935"/>
    </source>
</evidence>
<evidence type="ECO:0000256" key="5">
    <source>
        <dbReference type="ARBA" id="ARBA00022807"/>
    </source>
</evidence>
<proteinExistence type="inferred from homology"/>
<dbReference type="Pfam" id="PF13517">
    <property type="entry name" value="FG-GAP_3"/>
    <property type="match status" value="1"/>
</dbReference>
<dbReference type="Gene3D" id="2.130.10.130">
    <property type="entry name" value="Integrin alpha, N-terminal"/>
    <property type="match status" value="2"/>
</dbReference>
<dbReference type="PANTHER" id="PTHR46580">
    <property type="entry name" value="SENSOR KINASE-RELATED"/>
    <property type="match status" value="1"/>
</dbReference>
<dbReference type="Gene3D" id="3.90.1720.10">
    <property type="entry name" value="endopeptidase domain like (from Nostoc punctiforme)"/>
    <property type="match status" value="1"/>
</dbReference>
<evidence type="ECO:0000256" key="6">
    <source>
        <dbReference type="SAM" id="SignalP"/>
    </source>
</evidence>
<keyword evidence="2" id="KW-0645">Protease</keyword>
<protein>
    <submittedName>
        <fullName evidence="8">FG-GAP-like repeat-containing protein</fullName>
    </submittedName>
</protein>
<evidence type="ECO:0000256" key="4">
    <source>
        <dbReference type="ARBA" id="ARBA00022801"/>
    </source>
</evidence>
<dbReference type="Proteomes" id="UP001172728">
    <property type="component" value="Unassembled WGS sequence"/>
</dbReference>
<accession>A0ABT8GC90</accession>
<comment type="caution">
    <text evidence="8">The sequence shown here is derived from an EMBL/GenBank/DDBJ whole genome shotgun (WGS) entry which is preliminary data.</text>
</comment>
<keyword evidence="3 6" id="KW-0732">Signal</keyword>
<evidence type="ECO:0000313" key="9">
    <source>
        <dbReference type="Proteomes" id="UP001172728"/>
    </source>
</evidence>
<sequence length="667" mass="69289">MTTPARLLSALLAAALAVAGLTAAASPAAAAEPSIVPGSRAAIVAGAAYVVEREVGYGRTTGYGHSSRKAGPTKVAGVGEDVRISWRDGFLDCSGLVRYAYSRAGIDLGVGGTNSQVPQFYPIDDAAALPGDVVFFGEVWDGRTAAQKDFRDPDTGVWWNVTHVSITDGTGRDYEAIAPGSVAAYGNVSTRDGWFIGYFRLKAERGTLDGAVTTSGTVGTAVATETGGTVECGSANPDRGASSQYCHGVREWVVDVNGDDRADIIDLAGVTAAKAADGGARGWRVSRGASSMGRWTAALDSAPGIGTLAYGDFDGDGLTDVIDFTGRTRAEADGGEDFGWIVAYGTATGELTPWTRVRATPMTPADLDFTFGDFDGDGATDVLWFTGVAAAAAEPGQRSGWVISYGGPRGTMTGWRAALASTATPGSQQLATGDFDGDGRTDVIQFTGRAQADAKAGQVYGWVVSYGRESRAMTWQATVLGSTVTPATTDLELGDFDGDGSTDVLAFTGTGWDLSRGGARGDMTPAATVRAYAATPASSSLTLGDFDGDGRTDVLWFTGRSKPQAAAGEPYGWSIAYGRGDGTMTRWRPATNRGITPRSRELAIGDVDGDGSTDILHFTGVTRRSADGGAYGWEASWGGTRGHLTAWTTVRNTAITPSRWLLSVTPL</sequence>
<dbReference type="InterPro" id="IPR028994">
    <property type="entry name" value="Integrin_alpha_N"/>
</dbReference>
<keyword evidence="9" id="KW-1185">Reference proteome</keyword>
<comment type="similarity">
    <text evidence="1">Belongs to the peptidase C40 family.</text>
</comment>
<evidence type="ECO:0000256" key="2">
    <source>
        <dbReference type="ARBA" id="ARBA00022670"/>
    </source>
</evidence>
<keyword evidence="4" id="KW-0378">Hydrolase</keyword>
<dbReference type="InterPro" id="IPR000064">
    <property type="entry name" value="NLP_P60_dom"/>
</dbReference>
<dbReference type="PROSITE" id="PS51935">
    <property type="entry name" value="NLPC_P60"/>
    <property type="match status" value="1"/>
</dbReference>
<dbReference type="EMBL" id="JAUHPW010000007">
    <property type="protein sequence ID" value="MDN4476284.1"/>
    <property type="molecule type" value="Genomic_DNA"/>
</dbReference>
<evidence type="ECO:0000256" key="1">
    <source>
        <dbReference type="ARBA" id="ARBA00007074"/>
    </source>
</evidence>
<feature type="domain" description="NlpC/P60" evidence="7">
    <location>
        <begin position="36"/>
        <end position="205"/>
    </location>
</feature>
<evidence type="ECO:0000313" key="8">
    <source>
        <dbReference type="EMBL" id="MDN4476284.1"/>
    </source>
</evidence>
<dbReference type="Pfam" id="PF00877">
    <property type="entry name" value="NLPC_P60"/>
    <property type="match status" value="1"/>
</dbReference>
<feature type="chain" id="PRO_5045254776" evidence="6">
    <location>
        <begin position="31"/>
        <end position="667"/>
    </location>
</feature>
<name>A0ABT8GC90_9MICO</name>
<dbReference type="SUPFAM" id="SSF69318">
    <property type="entry name" value="Integrin alpha N-terminal domain"/>
    <property type="match status" value="1"/>
</dbReference>
<reference evidence="8" key="1">
    <citation type="submission" date="2023-06" db="EMBL/GenBank/DDBJ databases">
        <title>Sysu t00192.</title>
        <authorList>
            <person name="Gao L."/>
            <person name="Fang B.-Z."/>
            <person name="Li W.-J."/>
        </authorList>
    </citation>
    <scope>NUCLEOTIDE SEQUENCE</scope>
    <source>
        <strain evidence="8">SYSU T00192</strain>
    </source>
</reference>
<dbReference type="SUPFAM" id="SSF54001">
    <property type="entry name" value="Cysteine proteinases"/>
    <property type="match status" value="1"/>
</dbReference>
<dbReference type="InterPro" id="IPR038765">
    <property type="entry name" value="Papain-like_cys_pep_sf"/>
</dbReference>
<dbReference type="RefSeq" id="WP_301134362.1">
    <property type="nucleotide sequence ID" value="NZ_JAUHPW010000007.1"/>
</dbReference>
<evidence type="ECO:0000256" key="3">
    <source>
        <dbReference type="ARBA" id="ARBA00022729"/>
    </source>
</evidence>
<organism evidence="8 9">
    <name type="scientific">Demequina litoralis</name>
    <dbReference type="NCBI Taxonomy" id="3051660"/>
    <lineage>
        <taxon>Bacteria</taxon>
        <taxon>Bacillati</taxon>
        <taxon>Actinomycetota</taxon>
        <taxon>Actinomycetes</taxon>
        <taxon>Micrococcales</taxon>
        <taxon>Demequinaceae</taxon>
        <taxon>Demequina</taxon>
    </lineage>
</organism>
<keyword evidence="5" id="KW-0788">Thiol protease</keyword>
<dbReference type="InterPro" id="IPR013517">
    <property type="entry name" value="FG-GAP"/>
</dbReference>
<feature type="signal peptide" evidence="6">
    <location>
        <begin position="1"/>
        <end position="30"/>
    </location>
</feature>
<gene>
    <name evidence="8" type="ORF">QQX09_10495</name>
</gene>